<dbReference type="RefSeq" id="WP_014775757.1">
    <property type="nucleotide sequence ID" value="NC_018011.1"/>
</dbReference>
<dbReference type="HOGENOM" id="CLU_2327661_0_0_10"/>
<evidence type="ECO:0000313" key="3">
    <source>
        <dbReference type="Proteomes" id="UP000006052"/>
    </source>
</evidence>
<dbReference type="Proteomes" id="UP000006052">
    <property type="component" value="Chromosome"/>
</dbReference>
<organism evidence="2 3">
    <name type="scientific">Alistipes finegoldii (strain DSM 17242 / JCM 16770 / CCUG 46020 / CIP 107999 / KCTC 15236 / AHN 2437)</name>
    <dbReference type="NCBI Taxonomy" id="679935"/>
    <lineage>
        <taxon>Bacteria</taxon>
        <taxon>Pseudomonadati</taxon>
        <taxon>Bacteroidota</taxon>
        <taxon>Bacteroidia</taxon>
        <taxon>Bacteroidales</taxon>
        <taxon>Rikenellaceae</taxon>
        <taxon>Alistipes</taxon>
    </lineage>
</organism>
<evidence type="ECO:0000313" key="2">
    <source>
        <dbReference type="EMBL" id="AFL78409.1"/>
    </source>
</evidence>
<sequence length="98" mass="11956">MDSEQQFKEIRTLCVLMIDKLDKISAEFREMFGAHKRNSDDIILDYQDVCQILHISLRHLRRLANSNELPGFKIGRRRFWRNYDVQEYIRKIEKNKNR</sequence>
<evidence type="ECO:0000259" key="1">
    <source>
        <dbReference type="Pfam" id="PF12728"/>
    </source>
</evidence>
<protein>
    <recommendedName>
        <fullName evidence="1">Helix-turn-helix domain-containing protein</fullName>
    </recommendedName>
</protein>
<dbReference type="InterPro" id="IPR009061">
    <property type="entry name" value="DNA-bd_dom_put_sf"/>
</dbReference>
<dbReference type="InterPro" id="IPR041657">
    <property type="entry name" value="HTH_17"/>
</dbReference>
<reference evidence="3" key="1">
    <citation type="journal article" date="2013" name="Stand. Genomic Sci.">
        <title>Complete genome sequence of the bile-resistant pigment-producing anaerobe Alistipes finegoldii type strain (AHN2437(T)).</title>
        <authorList>
            <person name="Mavromatis K."/>
            <person name="Stackebrandt E."/>
            <person name="Munk C."/>
            <person name="Lapidus A."/>
            <person name="Nolan M."/>
            <person name="Lucas S."/>
            <person name="Hammon N."/>
            <person name="Deshpande S."/>
            <person name="Cheng J.F."/>
            <person name="Tapia R."/>
            <person name="Goodwin L.A."/>
            <person name="Pitluck S."/>
            <person name="Liolios K."/>
            <person name="Pagani I."/>
            <person name="Ivanova N."/>
            <person name="Mikhailova N."/>
            <person name="Huntemann M."/>
            <person name="Pati A."/>
            <person name="Chen A."/>
            <person name="Palaniappan K."/>
            <person name="Land M."/>
            <person name="Hauser L."/>
            <person name="Rohde M."/>
            <person name="Gronow S."/>
            <person name="Goker M."/>
            <person name="Detter J.C."/>
            <person name="Bristow J."/>
            <person name="Eisen J.A."/>
            <person name="Markowitz V."/>
            <person name="Hugenholtz P."/>
            <person name="Kyrpides N.C."/>
            <person name="Klenk H.P."/>
            <person name="Woyke T."/>
        </authorList>
    </citation>
    <scope>NUCLEOTIDE SEQUENCE</scope>
    <source>
        <strain evidence="3">DSM 17242 / JCM 16770 / AHN 2437 / CCUG 46020 / CIP 107999</strain>
    </source>
</reference>
<dbReference type="EMBL" id="CP003274">
    <property type="protein sequence ID" value="AFL78409.1"/>
    <property type="molecule type" value="Genomic_DNA"/>
</dbReference>
<gene>
    <name evidence="2" type="ordered locus">Alfi_2117</name>
</gene>
<accession>I3YN41</accession>
<dbReference type="AlphaFoldDB" id="I3YN41"/>
<dbReference type="STRING" id="679935.Alfi_2117"/>
<proteinExistence type="predicted"/>
<dbReference type="PATRIC" id="fig|679935.3.peg.2047"/>
<dbReference type="KEGG" id="afd:Alfi_2117"/>
<name>I3YN41_ALIFI</name>
<dbReference type="SUPFAM" id="SSF46955">
    <property type="entry name" value="Putative DNA-binding domain"/>
    <property type="match status" value="1"/>
</dbReference>
<dbReference type="Pfam" id="PF12728">
    <property type="entry name" value="HTH_17"/>
    <property type="match status" value="1"/>
</dbReference>
<feature type="domain" description="Helix-turn-helix" evidence="1">
    <location>
        <begin position="45"/>
        <end position="91"/>
    </location>
</feature>